<protein>
    <submittedName>
        <fullName evidence="1">Uncharacterized protein</fullName>
    </submittedName>
</protein>
<keyword evidence="2" id="KW-1185">Reference proteome</keyword>
<gene>
    <name evidence="1" type="ORF">VNO77_02808</name>
</gene>
<accession>A0AAN9MYM1</accession>
<sequence>MEVRGREEGVWFRLVWRWIRDGDVVAYAKVTSSMHVFLQEWGMGLLGSSSKRVVVTTTTVGDSIGDGRSGSRRSSYCLISARFLQFSGFGNPWVLMGLRVHVSLTYLSPNLSHSLSFCFNVHKYGCTKCTPLLTPLINK</sequence>
<reference evidence="1 2" key="1">
    <citation type="submission" date="2024-01" db="EMBL/GenBank/DDBJ databases">
        <title>The genomes of 5 underutilized Papilionoideae crops provide insights into root nodulation and disease resistanc.</title>
        <authorList>
            <person name="Jiang F."/>
        </authorList>
    </citation>
    <scope>NUCLEOTIDE SEQUENCE [LARGE SCALE GENOMIC DNA]</scope>
    <source>
        <strain evidence="1">LVBAO_FW01</strain>
        <tissue evidence="1">Leaves</tissue>
    </source>
</reference>
<organism evidence="1 2">
    <name type="scientific">Canavalia gladiata</name>
    <name type="common">Sword bean</name>
    <name type="synonym">Dolichos gladiatus</name>
    <dbReference type="NCBI Taxonomy" id="3824"/>
    <lineage>
        <taxon>Eukaryota</taxon>
        <taxon>Viridiplantae</taxon>
        <taxon>Streptophyta</taxon>
        <taxon>Embryophyta</taxon>
        <taxon>Tracheophyta</taxon>
        <taxon>Spermatophyta</taxon>
        <taxon>Magnoliopsida</taxon>
        <taxon>eudicotyledons</taxon>
        <taxon>Gunneridae</taxon>
        <taxon>Pentapetalae</taxon>
        <taxon>rosids</taxon>
        <taxon>fabids</taxon>
        <taxon>Fabales</taxon>
        <taxon>Fabaceae</taxon>
        <taxon>Papilionoideae</taxon>
        <taxon>50 kb inversion clade</taxon>
        <taxon>NPAAA clade</taxon>
        <taxon>indigoferoid/millettioid clade</taxon>
        <taxon>Phaseoleae</taxon>
        <taxon>Canavalia</taxon>
    </lineage>
</organism>
<evidence type="ECO:0000313" key="1">
    <source>
        <dbReference type="EMBL" id="KAK7360793.1"/>
    </source>
</evidence>
<proteinExistence type="predicted"/>
<evidence type="ECO:0000313" key="2">
    <source>
        <dbReference type="Proteomes" id="UP001367508"/>
    </source>
</evidence>
<comment type="caution">
    <text evidence="1">The sequence shown here is derived from an EMBL/GenBank/DDBJ whole genome shotgun (WGS) entry which is preliminary data.</text>
</comment>
<dbReference type="EMBL" id="JAYMYQ010000001">
    <property type="protein sequence ID" value="KAK7360793.1"/>
    <property type="molecule type" value="Genomic_DNA"/>
</dbReference>
<dbReference type="Proteomes" id="UP001367508">
    <property type="component" value="Unassembled WGS sequence"/>
</dbReference>
<dbReference type="AlphaFoldDB" id="A0AAN9MYM1"/>
<name>A0AAN9MYM1_CANGL</name>